<proteinExistence type="predicted"/>
<dbReference type="EMBL" id="QNBE01000001">
    <property type="protein sequence ID" value="RKX71860.1"/>
    <property type="molecule type" value="Genomic_DNA"/>
</dbReference>
<dbReference type="AlphaFoldDB" id="A0A660SPG1"/>
<sequence length="132" mass="14881">MSKLLRGYKRPVCLAIGNWEVVPDSRGLYLAQRLQELGFKVVEAGLYPENYLEKVVGLDPDLIVLTDAIRSDRDFILTTSPSRDCSITTHSLPISTLIDYLRLRTHAPVLFFGVNRHLRDGDIDEILARVTG</sequence>
<comment type="caution">
    <text evidence="1">The sequence shown here is derived from an EMBL/GenBank/DDBJ whole genome shotgun (WGS) entry which is preliminary data.</text>
</comment>
<dbReference type="InterPro" id="IPR023430">
    <property type="entry name" value="Pept_HybD-like_dom_sf"/>
</dbReference>
<reference evidence="1 2" key="1">
    <citation type="submission" date="2018-06" db="EMBL/GenBank/DDBJ databases">
        <title>Extensive metabolic versatility and redundancy in microbially diverse, dynamic hydrothermal sediments.</title>
        <authorList>
            <person name="Dombrowski N."/>
            <person name="Teske A."/>
            <person name="Baker B.J."/>
        </authorList>
    </citation>
    <scope>NUCLEOTIDE SEQUENCE [LARGE SCALE GENOMIC DNA]</scope>
    <source>
        <strain evidence="1">B36_G15</strain>
    </source>
</reference>
<dbReference type="Gene3D" id="3.40.50.1450">
    <property type="entry name" value="HybD-like"/>
    <property type="match status" value="1"/>
</dbReference>
<dbReference type="Proteomes" id="UP000268469">
    <property type="component" value="Unassembled WGS sequence"/>
</dbReference>
<gene>
    <name evidence="1" type="ORF">DRP53_00260</name>
</gene>
<protein>
    <submittedName>
        <fullName evidence="1">Uncharacterized protein</fullName>
    </submittedName>
</protein>
<dbReference type="SUPFAM" id="SSF53163">
    <property type="entry name" value="HybD-like"/>
    <property type="match status" value="1"/>
</dbReference>
<name>A0A660SPG1_UNCW3</name>
<evidence type="ECO:0000313" key="2">
    <source>
        <dbReference type="Proteomes" id="UP000268469"/>
    </source>
</evidence>
<organism evidence="1 2">
    <name type="scientific">candidate division WOR-3 bacterium</name>
    <dbReference type="NCBI Taxonomy" id="2052148"/>
    <lineage>
        <taxon>Bacteria</taxon>
        <taxon>Bacteria division WOR-3</taxon>
    </lineage>
</organism>
<evidence type="ECO:0000313" key="1">
    <source>
        <dbReference type="EMBL" id="RKX71860.1"/>
    </source>
</evidence>
<accession>A0A660SPG1</accession>